<gene>
    <name evidence="1" type="ORF">DXZ20_17615</name>
</gene>
<dbReference type="AlphaFoldDB" id="A0A6M0RMR1"/>
<organism evidence="1 2">
    <name type="scientific">Adonisia turfae CCMR0081</name>
    <dbReference type="NCBI Taxonomy" id="2292702"/>
    <lineage>
        <taxon>Bacteria</taxon>
        <taxon>Bacillati</taxon>
        <taxon>Cyanobacteriota</taxon>
        <taxon>Adonisia</taxon>
        <taxon>Adonisia turfae</taxon>
    </lineage>
</organism>
<accession>A0A6M0RMR1</accession>
<protein>
    <submittedName>
        <fullName evidence="1">Uncharacterized protein</fullName>
    </submittedName>
</protein>
<proteinExistence type="predicted"/>
<evidence type="ECO:0000313" key="2">
    <source>
        <dbReference type="Proteomes" id="UP000481033"/>
    </source>
</evidence>
<dbReference type="Proteomes" id="UP000481033">
    <property type="component" value="Unassembled WGS sequence"/>
</dbReference>
<comment type="caution">
    <text evidence="1">The sequence shown here is derived from an EMBL/GenBank/DDBJ whole genome shotgun (WGS) entry which is preliminary data.</text>
</comment>
<dbReference type="EMBL" id="QXHD01000004">
    <property type="protein sequence ID" value="NEZ57459.1"/>
    <property type="molecule type" value="Genomic_DNA"/>
</dbReference>
<name>A0A6M0RMR1_9CYAN</name>
<evidence type="ECO:0000313" key="1">
    <source>
        <dbReference type="EMBL" id="NEZ57459.1"/>
    </source>
</evidence>
<keyword evidence="2" id="KW-1185">Reference proteome</keyword>
<reference evidence="1 2" key="1">
    <citation type="journal article" date="2020" name="Microb. Ecol.">
        <title>Ecogenomics of the Marine Benthic Filamentous Cyanobacterium Adonisia.</title>
        <authorList>
            <person name="Walter J.M."/>
            <person name="Coutinho F.H."/>
            <person name="Leomil L."/>
            <person name="Hargreaves P.I."/>
            <person name="Campeao M.E."/>
            <person name="Vieira V.V."/>
            <person name="Silva B.S."/>
            <person name="Fistarol G.O."/>
            <person name="Salomon P.S."/>
            <person name="Sawabe T."/>
            <person name="Mino S."/>
            <person name="Hosokawa M."/>
            <person name="Miyashita H."/>
            <person name="Maruyama F."/>
            <person name="van Verk M.C."/>
            <person name="Dutilh B.E."/>
            <person name="Thompson C.C."/>
            <person name="Thompson F.L."/>
        </authorList>
    </citation>
    <scope>NUCLEOTIDE SEQUENCE [LARGE SCALE GENOMIC DNA]</scope>
    <source>
        <strain evidence="1 2">CCMR0081</strain>
    </source>
</reference>
<sequence>MAFEITARITQLGIFSDQKFEELGQCIIGTIRNTYTSQEFIALSSNPNPGVMDAAMLRSAEPCVYKAYAYH</sequence>